<dbReference type="KEGG" id="caa:Caka_2065"/>
<dbReference type="STRING" id="583355.Caka_2065"/>
<organism evidence="3 4">
    <name type="scientific">Coraliomargarita akajimensis (strain DSM 45221 / IAM 15411 / JCM 23193 / KCTC 12865 / 04OKA010-24)</name>
    <dbReference type="NCBI Taxonomy" id="583355"/>
    <lineage>
        <taxon>Bacteria</taxon>
        <taxon>Pseudomonadati</taxon>
        <taxon>Verrucomicrobiota</taxon>
        <taxon>Opitutia</taxon>
        <taxon>Puniceicoccales</taxon>
        <taxon>Coraliomargaritaceae</taxon>
        <taxon>Coraliomargarita</taxon>
    </lineage>
</organism>
<evidence type="ECO:0000259" key="2">
    <source>
        <dbReference type="Pfam" id="PF01738"/>
    </source>
</evidence>
<dbReference type="Pfam" id="PF01738">
    <property type="entry name" value="DLH"/>
    <property type="match status" value="1"/>
</dbReference>
<accession>D5ELE7</accession>
<keyword evidence="4" id="KW-1185">Reference proteome</keyword>
<name>D5ELE7_CORAD</name>
<feature type="domain" description="Dienelactone hydrolase" evidence="2">
    <location>
        <begin position="42"/>
        <end position="253"/>
    </location>
</feature>
<dbReference type="eggNOG" id="COG0412">
    <property type="taxonomic scope" value="Bacteria"/>
</dbReference>
<dbReference type="InterPro" id="IPR029058">
    <property type="entry name" value="AB_hydrolase_fold"/>
</dbReference>
<dbReference type="Proteomes" id="UP000000925">
    <property type="component" value="Chromosome"/>
</dbReference>
<dbReference type="EMBL" id="CP001998">
    <property type="protein sequence ID" value="ADE55083.1"/>
    <property type="molecule type" value="Genomic_DNA"/>
</dbReference>
<dbReference type="HOGENOM" id="CLU_054590_3_0_0"/>
<feature type="chain" id="PRO_5003071256" evidence="1">
    <location>
        <begin position="21"/>
        <end position="260"/>
    </location>
</feature>
<feature type="signal peptide" evidence="1">
    <location>
        <begin position="1"/>
        <end position="20"/>
    </location>
</feature>
<protein>
    <submittedName>
        <fullName evidence="3">Dienelactone hydrolase</fullName>
    </submittedName>
</protein>
<dbReference type="InterPro" id="IPR050261">
    <property type="entry name" value="FrsA_esterase"/>
</dbReference>
<dbReference type="InterPro" id="IPR002925">
    <property type="entry name" value="Dienelactn_hydro"/>
</dbReference>
<evidence type="ECO:0000313" key="4">
    <source>
        <dbReference type="Proteomes" id="UP000000925"/>
    </source>
</evidence>
<keyword evidence="3" id="KW-0378">Hydrolase</keyword>
<dbReference type="AlphaFoldDB" id="D5ELE7"/>
<dbReference type="Gene3D" id="3.40.50.1820">
    <property type="entry name" value="alpha/beta hydrolase"/>
    <property type="match status" value="1"/>
</dbReference>
<evidence type="ECO:0000313" key="3">
    <source>
        <dbReference type="EMBL" id="ADE55083.1"/>
    </source>
</evidence>
<reference evidence="3 4" key="1">
    <citation type="journal article" date="2010" name="Stand. Genomic Sci.">
        <title>Complete genome sequence of Coraliomargarita akajimensis type strain (04OKA010-24).</title>
        <authorList>
            <person name="Mavromatis K."/>
            <person name="Abt B."/>
            <person name="Brambilla E."/>
            <person name="Lapidus A."/>
            <person name="Copeland A."/>
            <person name="Deshpande S."/>
            <person name="Nolan M."/>
            <person name="Lucas S."/>
            <person name="Tice H."/>
            <person name="Cheng J.F."/>
            <person name="Han C."/>
            <person name="Detter J.C."/>
            <person name="Woyke T."/>
            <person name="Goodwin L."/>
            <person name="Pitluck S."/>
            <person name="Held B."/>
            <person name="Brettin T."/>
            <person name="Tapia R."/>
            <person name="Ivanova N."/>
            <person name="Mikhailova N."/>
            <person name="Pati A."/>
            <person name="Liolios K."/>
            <person name="Chen A."/>
            <person name="Palaniappan K."/>
            <person name="Land M."/>
            <person name="Hauser L."/>
            <person name="Chang Y.J."/>
            <person name="Jeffries C.D."/>
            <person name="Rohde M."/>
            <person name="Goker M."/>
            <person name="Bristow J."/>
            <person name="Eisen J.A."/>
            <person name="Markowitz V."/>
            <person name="Hugenholtz P."/>
            <person name="Klenk H.P."/>
            <person name="Kyrpides N.C."/>
        </authorList>
    </citation>
    <scope>NUCLEOTIDE SEQUENCE [LARGE SCALE GENOMIC DNA]</scope>
    <source>
        <strain evidence="4">DSM 45221 / IAM 15411 / JCM 23193 / KCTC 12865</strain>
    </source>
</reference>
<dbReference type="RefSeq" id="WP_013043805.1">
    <property type="nucleotide sequence ID" value="NC_014008.1"/>
</dbReference>
<gene>
    <name evidence="3" type="ordered locus">Caka_2065</name>
</gene>
<dbReference type="OrthoDB" id="9771666at2"/>
<keyword evidence="1" id="KW-0732">Signal</keyword>
<evidence type="ECO:0000256" key="1">
    <source>
        <dbReference type="SAM" id="SignalP"/>
    </source>
</evidence>
<sequence length="260" mass="28335">MLRTTILAILFVAHSLTLSAEWITEQVPYQLNGTQFEGQLIYQASKQSLPAILMVPNWMGPTENATQKAKMIAQKGFAVFIADMYGIDIRPQNTQESAAAAGSVRADRPLMRARAQKAVDVLHQLADKHPINPDKTLSIGFCFGGGTVLELARSGTDSVQGVISFHGNLDTPNPSDAEQIKVPVLVLHGADDPYVPKAQIDDFFAEMQGAQVDFQFIAFGGAVHSFTNPEAQSEGARYHERSAKRSFAIMDDFAAEVLDL</sequence>
<dbReference type="PANTHER" id="PTHR22946">
    <property type="entry name" value="DIENELACTONE HYDROLASE DOMAIN-CONTAINING PROTEIN-RELATED"/>
    <property type="match status" value="1"/>
</dbReference>
<dbReference type="PANTHER" id="PTHR22946:SF4">
    <property type="entry name" value="ESTERASE FRSA"/>
    <property type="match status" value="1"/>
</dbReference>
<proteinExistence type="predicted"/>
<dbReference type="SUPFAM" id="SSF53474">
    <property type="entry name" value="alpha/beta-Hydrolases"/>
    <property type="match status" value="1"/>
</dbReference>
<dbReference type="GO" id="GO:0016787">
    <property type="term" value="F:hydrolase activity"/>
    <property type="evidence" value="ECO:0007669"/>
    <property type="project" value="UniProtKB-KW"/>
</dbReference>